<name>A0ABS3SU09_9FLAO</name>
<protein>
    <submittedName>
        <fullName evidence="2">Uncharacterized protein</fullName>
    </submittedName>
</protein>
<organism evidence="2 3">
    <name type="scientific">Gelidibacter pelagius</name>
    <dbReference type="NCBI Taxonomy" id="2819985"/>
    <lineage>
        <taxon>Bacteria</taxon>
        <taxon>Pseudomonadati</taxon>
        <taxon>Bacteroidota</taxon>
        <taxon>Flavobacteriia</taxon>
        <taxon>Flavobacteriales</taxon>
        <taxon>Flavobacteriaceae</taxon>
        <taxon>Gelidibacter</taxon>
    </lineage>
</organism>
<evidence type="ECO:0000313" key="2">
    <source>
        <dbReference type="EMBL" id="MBO3098911.1"/>
    </source>
</evidence>
<keyword evidence="3" id="KW-1185">Reference proteome</keyword>
<feature type="signal peptide" evidence="1">
    <location>
        <begin position="1"/>
        <end position="21"/>
    </location>
</feature>
<gene>
    <name evidence="2" type="ORF">J4051_11570</name>
</gene>
<reference evidence="2 3" key="1">
    <citation type="submission" date="2021-03" db="EMBL/GenBank/DDBJ databases">
        <title>Gelidibacter sp. nov., isolated from costal sediment.</title>
        <authorList>
            <person name="Lun K.-Y."/>
        </authorList>
    </citation>
    <scope>NUCLEOTIDE SEQUENCE [LARGE SCALE GENOMIC DNA]</scope>
    <source>
        <strain evidence="2 3">DF109</strain>
    </source>
</reference>
<evidence type="ECO:0000256" key="1">
    <source>
        <dbReference type="SAM" id="SignalP"/>
    </source>
</evidence>
<comment type="caution">
    <text evidence="2">The sequence shown here is derived from an EMBL/GenBank/DDBJ whole genome shotgun (WGS) entry which is preliminary data.</text>
</comment>
<proteinExistence type="predicted"/>
<dbReference type="Proteomes" id="UP000681315">
    <property type="component" value="Unassembled WGS sequence"/>
</dbReference>
<accession>A0ABS3SU09</accession>
<sequence>MKIKILVALVLFIQFPIMGFAQTKPSVNANAEKIISEQKSGQDQLKYVDSTYGYSVVVAKWWDIKETPSANFFGGTFPEINNSKGALLFKSFEKDTFKTFQNFENWVVAGYRSGETPRWSNEHKFLYKKNLDQFKSIGKAYKVQLKADDSFYNCCYIIVETTKSFLWIDLTSTRETYDANFKELEKLMLEFTAF</sequence>
<keyword evidence="1" id="KW-0732">Signal</keyword>
<evidence type="ECO:0000313" key="3">
    <source>
        <dbReference type="Proteomes" id="UP000681315"/>
    </source>
</evidence>
<dbReference type="RefSeq" id="WP_208234029.1">
    <property type="nucleotide sequence ID" value="NZ_JAGEVG010000012.1"/>
</dbReference>
<feature type="chain" id="PRO_5045166988" evidence="1">
    <location>
        <begin position="22"/>
        <end position="194"/>
    </location>
</feature>
<dbReference type="EMBL" id="JAGEVG010000012">
    <property type="protein sequence ID" value="MBO3098911.1"/>
    <property type="molecule type" value="Genomic_DNA"/>
</dbReference>